<organism evidence="2 3">
    <name type="scientific">Phaseolus angularis</name>
    <name type="common">Azuki bean</name>
    <name type="synonym">Vigna angularis</name>
    <dbReference type="NCBI Taxonomy" id="3914"/>
    <lineage>
        <taxon>Eukaryota</taxon>
        <taxon>Viridiplantae</taxon>
        <taxon>Streptophyta</taxon>
        <taxon>Embryophyta</taxon>
        <taxon>Tracheophyta</taxon>
        <taxon>Spermatophyta</taxon>
        <taxon>Magnoliopsida</taxon>
        <taxon>eudicotyledons</taxon>
        <taxon>Gunneridae</taxon>
        <taxon>Pentapetalae</taxon>
        <taxon>rosids</taxon>
        <taxon>fabids</taxon>
        <taxon>Fabales</taxon>
        <taxon>Fabaceae</taxon>
        <taxon>Papilionoideae</taxon>
        <taxon>50 kb inversion clade</taxon>
        <taxon>NPAAA clade</taxon>
        <taxon>indigoferoid/millettioid clade</taxon>
        <taxon>Phaseoleae</taxon>
        <taxon>Vigna</taxon>
    </lineage>
</organism>
<sequence>MIRRVGGMLKSRFNLLEASWWLLAFGNAFTGGKVNQSNRTDVQTLILPWHASRQRLLSTVSPISIIAL</sequence>
<evidence type="ECO:0000256" key="1">
    <source>
        <dbReference type="SAM" id="SignalP"/>
    </source>
</evidence>
<keyword evidence="1" id="KW-0732">Signal</keyword>
<name>A0A8T0JI20_PHAAN</name>
<proteinExistence type="predicted"/>
<protein>
    <recommendedName>
        <fullName evidence="4">Secreted protein</fullName>
    </recommendedName>
</protein>
<dbReference type="Proteomes" id="UP000743370">
    <property type="component" value="Unassembled WGS sequence"/>
</dbReference>
<evidence type="ECO:0008006" key="4">
    <source>
        <dbReference type="Google" id="ProtNLM"/>
    </source>
</evidence>
<accession>A0A8T0JI20</accession>
<comment type="caution">
    <text evidence="2">The sequence shown here is derived from an EMBL/GenBank/DDBJ whole genome shotgun (WGS) entry which is preliminary data.</text>
</comment>
<feature type="signal peptide" evidence="1">
    <location>
        <begin position="1"/>
        <end position="28"/>
    </location>
</feature>
<reference evidence="2 3" key="1">
    <citation type="submission" date="2020-05" db="EMBL/GenBank/DDBJ databases">
        <title>Vigna angularis (adzuki bean) Var. LongXiaoDou No. 4 denovo assembly.</title>
        <authorList>
            <person name="Xiang H."/>
        </authorList>
    </citation>
    <scope>NUCLEOTIDE SEQUENCE [LARGE SCALE GENOMIC DNA]</scope>
    <source>
        <tissue evidence="2">Leaf</tissue>
    </source>
</reference>
<dbReference type="EMBL" id="JABFOF010000011">
    <property type="protein sequence ID" value="KAG2371613.1"/>
    <property type="molecule type" value="Genomic_DNA"/>
</dbReference>
<gene>
    <name evidence="2" type="ORF">HKW66_Vig0217870</name>
</gene>
<dbReference type="AlphaFoldDB" id="A0A8T0JI20"/>
<evidence type="ECO:0000313" key="2">
    <source>
        <dbReference type="EMBL" id="KAG2371613.1"/>
    </source>
</evidence>
<feature type="chain" id="PRO_5035889147" description="Secreted protein" evidence="1">
    <location>
        <begin position="29"/>
        <end position="68"/>
    </location>
</feature>
<evidence type="ECO:0000313" key="3">
    <source>
        <dbReference type="Proteomes" id="UP000743370"/>
    </source>
</evidence>